<gene>
    <name evidence="1" type="ORF">S01H4_39722</name>
</gene>
<organism evidence="1">
    <name type="scientific">marine sediment metagenome</name>
    <dbReference type="NCBI Taxonomy" id="412755"/>
    <lineage>
        <taxon>unclassified sequences</taxon>
        <taxon>metagenomes</taxon>
        <taxon>ecological metagenomes</taxon>
    </lineage>
</organism>
<name>X1DZ13_9ZZZZ</name>
<accession>X1DZ13</accession>
<protein>
    <submittedName>
        <fullName evidence="1">Uncharacterized protein</fullName>
    </submittedName>
</protein>
<comment type="caution">
    <text evidence="1">The sequence shown here is derived from an EMBL/GenBank/DDBJ whole genome shotgun (WGS) entry which is preliminary data.</text>
</comment>
<proteinExistence type="predicted"/>
<dbReference type="EMBL" id="BART01021551">
    <property type="protein sequence ID" value="GAH01633.1"/>
    <property type="molecule type" value="Genomic_DNA"/>
</dbReference>
<sequence>MAKKKGKNKYVPKSVLEELSIIKGNIHLPVPNIEAT</sequence>
<feature type="non-terminal residue" evidence="1">
    <location>
        <position position="36"/>
    </location>
</feature>
<evidence type="ECO:0000313" key="1">
    <source>
        <dbReference type="EMBL" id="GAH01633.1"/>
    </source>
</evidence>
<reference evidence="1" key="1">
    <citation type="journal article" date="2014" name="Front. Microbiol.">
        <title>High frequency of phylogenetically diverse reductive dehalogenase-homologous genes in deep subseafloor sedimentary metagenomes.</title>
        <authorList>
            <person name="Kawai M."/>
            <person name="Futagami T."/>
            <person name="Toyoda A."/>
            <person name="Takaki Y."/>
            <person name="Nishi S."/>
            <person name="Hori S."/>
            <person name="Arai W."/>
            <person name="Tsubouchi T."/>
            <person name="Morono Y."/>
            <person name="Uchiyama I."/>
            <person name="Ito T."/>
            <person name="Fujiyama A."/>
            <person name="Inagaki F."/>
            <person name="Takami H."/>
        </authorList>
    </citation>
    <scope>NUCLEOTIDE SEQUENCE</scope>
    <source>
        <strain evidence="1">Expedition CK06-06</strain>
    </source>
</reference>
<dbReference type="AlphaFoldDB" id="X1DZ13"/>